<reference evidence="3" key="1">
    <citation type="submission" date="2022-03" db="EMBL/GenBank/DDBJ databases">
        <title>Genomic Encyclopedia of Type Strains, Phase III (KMG-III): the genomes of soil and plant-associated and newly described type strains.</title>
        <authorList>
            <person name="Whitman W."/>
        </authorList>
    </citation>
    <scope>NUCLEOTIDE SEQUENCE</scope>
    <source>
        <strain evidence="3">ANL 6-2</strain>
    </source>
</reference>
<evidence type="ECO:0000313" key="4">
    <source>
        <dbReference type="Proteomes" id="UP001205843"/>
    </source>
</evidence>
<dbReference type="EMBL" id="JALJXV010000003">
    <property type="protein sequence ID" value="MCP1674168.1"/>
    <property type="molecule type" value="Genomic_DNA"/>
</dbReference>
<dbReference type="Gene3D" id="3.40.50.300">
    <property type="entry name" value="P-loop containing nucleotide triphosphate hydrolases"/>
    <property type="match status" value="1"/>
</dbReference>
<dbReference type="InterPro" id="IPR027417">
    <property type="entry name" value="P-loop_NTPase"/>
</dbReference>
<dbReference type="InterPro" id="IPR000551">
    <property type="entry name" value="MerR-type_HTH_dom"/>
</dbReference>
<dbReference type="SUPFAM" id="SSF52540">
    <property type="entry name" value="P-loop containing nucleoside triphosphate hydrolases"/>
    <property type="match status" value="1"/>
</dbReference>
<dbReference type="GO" id="GO:0006355">
    <property type="term" value="P:regulation of DNA-templated transcription"/>
    <property type="evidence" value="ECO:0007669"/>
    <property type="project" value="InterPro"/>
</dbReference>
<keyword evidence="4" id="KW-1185">Reference proteome</keyword>
<name>A0AAE3G2W4_9GAMM</name>
<dbReference type="CDD" id="cd02042">
    <property type="entry name" value="ParAB_family"/>
    <property type="match status" value="1"/>
</dbReference>
<dbReference type="InterPro" id="IPR009061">
    <property type="entry name" value="DNA-bd_dom_put_sf"/>
</dbReference>
<proteinExistence type="predicted"/>
<evidence type="ECO:0000259" key="1">
    <source>
        <dbReference type="Pfam" id="PF13411"/>
    </source>
</evidence>
<organism evidence="3 4">
    <name type="scientific">Natronocella acetinitrilica</name>
    <dbReference type="NCBI Taxonomy" id="414046"/>
    <lineage>
        <taxon>Bacteria</taxon>
        <taxon>Pseudomonadati</taxon>
        <taxon>Pseudomonadota</taxon>
        <taxon>Gammaproteobacteria</taxon>
        <taxon>Chromatiales</taxon>
        <taxon>Ectothiorhodospiraceae</taxon>
        <taxon>Natronocella</taxon>
    </lineage>
</organism>
<dbReference type="RefSeq" id="WP_253475905.1">
    <property type="nucleotide sequence ID" value="NZ_JALJXV010000003.1"/>
</dbReference>
<comment type="caution">
    <text evidence="3">The sequence shown here is derived from an EMBL/GenBank/DDBJ whole genome shotgun (WGS) entry which is preliminary data.</text>
</comment>
<dbReference type="GO" id="GO:0003677">
    <property type="term" value="F:DNA binding"/>
    <property type="evidence" value="ECO:0007669"/>
    <property type="project" value="InterPro"/>
</dbReference>
<feature type="domain" description="AAA" evidence="2">
    <location>
        <begin position="104"/>
        <end position="281"/>
    </location>
</feature>
<dbReference type="Pfam" id="PF13614">
    <property type="entry name" value="AAA_31"/>
    <property type="match status" value="1"/>
</dbReference>
<dbReference type="SUPFAM" id="SSF46955">
    <property type="entry name" value="Putative DNA-binding domain"/>
    <property type="match status" value="1"/>
</dbReference>
<dbReference type="InterPro" id="IPR025669">
    <property type="entry name" value="AAA_dom"/>
</dbReference>
<dbReference type="Proteomes" id="UP001205843">
    <property type="component" value="Unassembled WGS sequence"/>
</dbReference>
<accession>A0AAE3G2W4</accession>
<dbReference type="InterPro" id="IPR050678">
    <property type="entry name" value="DNA_Partitioning_ATPase"/>
</dbReference>
<sequence>MDDQSFANLSASGAHLHEFLLNALTEPNYRKTLPEFGISRLSQLVGVSTQHIRNLEKAGTLPAPRTVKSGALNRRVYSLADADRIRKILNIQVSRPAGSRALRVSFSNLKGGVGKSTCSVYFAQYAARAGYRVLLVDMDPQASATSVFGYVPDLHLVENDTIYDALMEDPYSIQDKIRETYWHKLSLVPAMMDLQNADFMLPIAEENNHETMGTAIFRLRQAIEVVRDDYDIIVIDTPPSMGMLCFNTFMSADYIIAPFTPHMFDLASSVQFFRMLATVMQHDPDHPLRKMSILVNRHDHSVEARRTHQMLLQTFGNYVLANYVRQTIEVHKASSDLLSVYEIDEVRGSMEAHRNAIRMFDAVNEEILTNIRMLWQEELHAVEQQRIEA</sequence>
<dbReference type="PANTHER" id="PTHR13696:SF52">
    <property type="entry name" value="PARA FAMILY PROTEIN CT_582"/>
    <property type="match status" value="1"/>
</dbReference>
<evidence type="ECO:0000313" key="3">
    <source>
        <dbReference type="EMBL" id="MCP1674168.1"/>
    </source>
</evidence>
<evidence type="ECO:0000259" key="2">
    <source>
        <dbReference type="Pfam" id="PF13614"/>
    </source>
</evidence>
<protein>
    <submittedName>
        <fullName evidence="3">Chromosome partitioning protein</fullName>
    </submittedName>
</protein>
<gene>
    <name evidence="3" type="ORF">J2T57_001270</name>
</gene>
<feature type="domain" description="HTH merR-type" evidence="1">
    <location>
        <begin position="38"/>
        <end position="88"/>
    </location>
</feature>
<dbReference type="Pfam" id="PF13411">
    <property type="entry name" value="MerR_1"/>
    <property type="match status" value="1"/>
</dbReference>
<dbReference type="PANTHER" id="PTHR13696">
    <property type="entry name" value="P-LOOP CONTAINING NUCLEOSIDE TRIPHOSPHATE HYDROLASE"/>
    <property type="match status" value="1"/>
</dbReference>
<dbReference type="Gene3D" id="1.10.1660.10">
    <property type="match status" value="1"/>
</dbReference>
<dbReference type="AlphaFoldDB" id="A0AAE3G2W4"/>